<feature type="domain" description="Glucose-methanol-choline oxidoreductase N-terminal" evidence="4">
    <location>
        <begin position="211"/>
        <end position="225"/>
    </location>
</feature>
<dbReference type="PANTHER" id="PTHR11552">
    <property type="entry name" value="GLUCOSE-METHANOL-CHOLINE GMC OXIDOREDUCTASE"/>
    <property type="match status" value="1"/>
</dbReference>
<dbReference type="OrthoDB" id="269227at2759"/>
<dbReference type="GO" id="GO:0016614">
    <property type="term" value="F:oxidoreductase activity, acting on CH-OH group of donors"/>
    <property type="evidence" value="ECO:0007669"/>
    <property type="project" value="InterPro"/>
</dbReference>
<dbReference type="GeneID" id="108742989"/>
<dbReference type="KEGG" id="apln:108742989"/>
<keyword evidence="2" id="KW-0274">FAD</keyword>
<evidence type="ECO:0000256" key="1">
    <source>
        <dbReference type="ARBA" id="ARBA00010790"/>
    </source>
</evidence>
<evidence type="ECO:0000259" key="4">
    <source>
        <dbReference type="PROSITE" id="PS00624"/>
    </source>
</evidence>
<dbReference type="Pfam" id="PF00732">
    <property type="entry name" value="GMC_oxred_N"/>
    <property type="match status" value="1"/>
</dbReference>
<evidence type="ECO:0000313" key="5">
    <source>
        <dbReference type="Proteomes" id="UP000192223"/>
    </source>
</evidence>
<dbReference type="InterPro" id="IPR036188">
    <property type="entry name" value="FAD/NAD-bd_sf"/>
</dbReference>
<comment type="similarity">
    <text evidence="1 2">Belongs to the GMC oxidoreductase family.</text>
</comment>
<dbReference type="PROSITE" id="PS00623">
    <property type="entry name" value="GMC_OXRED_1"/>
    <property type="match status" value="1"/>
</dbReference>
<evidence type="ECO:0000313" key="6">
    <source>
        <dbReference type="RefSeq" id="XP_018333880.1"/>
    </source>
</evidence>
<dbReference type="InParanoid" id="A0A1W4XNC1"/>
<keyword evidence="5" id="KW-1185">Reference proteome</keyword>
<dbReference type="PANTHER" id="PTHR11552:SF216">
    <property type="entry name" value="GLUCOSE-METHANOL-CHOLINE OXIDOREDUCTASE N-TERMINAL DOMAIN-CONTAINING PROTEIN"/>
    <property type="match status" value="1"/>
</dbReference>
<accession>A0A1W4XNC1</accession>
<reference evidence="6" key="1">
    <citation type="submission" date="2025-08" db="UniProtKB">
        <authorList>
            <consortium name="RefSeq"/>
        </authorList>
    </citation>
    <scope>IDENTIFICATION</scope>
    <source>
        <tissue evidence="6">Entire body</tissue>
    </source>
</reference>
<sequence>MAAFQSVTRFNWGYRSERLETACLGLKFKKCNIPRGKGVGGTSIINFLLYSRGNKKDFDEWDRLGNKGWNYSSVLPYFIKSEKCSKEIAADLKYRGANGFLDVEYPPFETVLVKNFLKAGKEMGYKIGDPNGQYHVGFSKVQATMHQGRRCSVAKAYLSNIRDRSNLKILIKTQVKKLIIDPIQKKVIGVEFMNSDVKNAYASKEVIVSAGAINSPHLLMVSGIGPRKDLEQVNIPVVNDLKVGYNLQDHLTFGALVFLLNSSVSVSDQNVQNPADILNYVLYGKGPFVIPGGAEALAFLKTKYSINKTDDYPDIELVLGAGGLNGDTYGSLRNLLGIPNSLYNFMYRPFRYTPGFGIAPVLMRPKSVGRVLLDNVHLYDKPIIQPNYLSHRSDVLTMVEGIRMSGAFGG</sequence>
<feature type="domain" description="Glucose-methanol-choline oxidoreductase N-terminal" evidence="3">
    <location>
        <begin position="36"/>
        <end position="59"/>
    </location>
</feature>
<evidence type="ECO:0000259" key="3">
    <source>
        <dbReference type="PROSITE" id="PS00623"/>
    </source>
</evidence>
<dbReference type="SUPFAM" id="SSF54373">
    <property type="entry name" value="FAD-linked reductases, C-terminal domain"/>
    <property type="match status" value="1"/>
</dbReference>
<dbReference type="RefSeq" id="XP_018333880.1">
    <property type="nucleotide sequence ID" value="XM_018478378.1"/>
</dbReference>
<dbReference type="PROSITE" id="PS00624">
    <property type="entry name" value="GMC_OXRED_2"/>
    <property type="match status" value="1"/>
</dbReference>
<gene>
    <name evidence="6" type="primary">LOC108742989</name>
</gene>
<protein>
    <submittedName>
        <fullName evidence="6">Glucose dehydrogenase [FAD, quinone]-like</fullName>
    </submittedName>
</protein>
<evidence type="ECO:0000256" key="2">
    <source>
        <dbReference type="RuleBase" id="RU003968"/>
    </source>
</evidence>
<dbReference type="SUPFAM" id="SSF51905">
    <property type="entry name" value="FAD/NAD(P)-binding domain"/>
    <property type="match status" value="1"/>
</dbReference>
<dbReference type="InterPro" id="IPR012132">
    <property type="entry name" value="GMC_OxRdtase"/>
</dbReference>
<dbReference type="Proteomes" id="UP000192223">
    <property type="component" value="Unplaced"/>
</dbReference>
<dbReference type="GO" id="GO:0050660">
    <property type="term" value="F:flavin adenine dinucleotide binding"/>
    <property type="evidence" value="ECO:0007669"/>
    <property type="project" value="InterPro"/>
</dbReference>
<organism evidence="5 6">
    <name type="scientific">Agrilus planipennis</name>
    <name type="common">Emerald ash borer</name>
    <name type="synonym">Agrilus marcopoli</name>
    <dbReference type="NCBI Taxonomy" id="224129"/>
    <lineage>
        <taxon>Eukaryota</taxon>
        <taxon>Metazoa</taxon>
        <taxon>Ecdysozoa</taxon>
        <taxon>Arthropoda</taxon>
        <taxon>Hexapoda</taxon>
        <taxon>Insecta</taxon>
        <taxon>Pterygota</taxon>
        <taxon>Neoptera</taxon>
        <taxon>Endopterygota</taxon>
        <taxon>Coleoptera</taxon>
        <taxon>Polyphaga</taxon>
        <taxon>Elateriformia</taxon>
        <taxon>Buprestoidea</taxon>
        <taxon>Buprestidae</taxon>
        <taxon>Agrilinae</taxon>
        <taxon>Agrilus</taxon>
    </lineage>
</organism>
<name>A0A1W4XNC1_AGRPL</name>
<dbReference type="InterPro" id="IPR000172">
    <property type="entry name" value="GMC_OxRdtase_N"/>
</dbReference>
<proteinExistence type="inferred from homology"/>
<dbReference type="Gene3D" id="3.50.50.60">
    <property type="entry name" value="FAD/NAD(P)-binding domain"/>
    <property type="match status" value="2"/>
</dbReference>
<keyword evidence="2" id="KW-0285">Flavoprotein</keyword>
<dbReference type="STRING" id="224129.A0A1W4XNC1"/>
<dbReference type="AlphaFoldDB" id="A0A1W4XNC1"/>